<gene>
    <name evidence="4" type="primary">menC</name>
    <name evidence="7" type="ORF">HZS55_16070</name>
</gene>
<dbReference type="PANTHER" id="PTHR48073">
    <property type="entry name" value="O-SUCCINYLBENZOATE SYNTHASE-RELATED"/>
    <property type="match status" value="1"/>
</dbReference>
<dbReference type="SMART" id="SM00922">
    <property type="entry name" value="MR_MLE"/>
    <property type="match status" value="1"/>
</dbReference>
<dbReference type="OrthoDB" id="214520at2157"/>
<feature type="region of interest" description="Disordered" evidence="5">
    <location>
        <begin position="331"/>
        <end position="354"/>
    </location>
</feature>
<reference evidence="7 8" key="1">
    <citation type="submission" date="2020-07" db="EMBL/GenBank/DDBJ databases">
        <title>Halosimplex pelagicum sp. nov. and Halosimplex rubrum sp. nov., isolated from salted brown alga Laminaria, and emended description of the genus Halosimplex.</title>
        <authorList>
            <person name="Cui H."/>
        </authorList>
    </citation>
    <scope>NUCLEOTIDE SEQUENCE [LARGE SCALE GENOMIC DNA]</scope>
    <source>
        <strain evidence="7 8">R27</strain>
    </source>
</reference>
<evidence type="ECO:0000256" key="3">
    <source>
        <dbReference type="ARBA" id="ARBA00023239"/>
    </source>
</evidence>
<evidence type="ECO:0000256" key="4">
    <source>
        <dbReference type="HAMAP-Rule" id="MF_00470"/>
    </source>
</evidence>
<comment type="cofactor">
    <cofactor evidence="4">
        <name>a divalent metal cation</name>
        <dbReference type="ChEBI" id="CHEBI:60240"/>
    </cofactor>
</comment>
<dbReference type="GO" id="GO:0000287">
    <property type="term" value="F:magnesium ion binding"/>
    <property type="evidence" value="ECO:0007669"/>
    <property type="project" value="UniProtKB-UniRule"/>
</dbReference>
<dbReference type="InterPro" id="IPR029017">
    <property type="entry name" value="Enolase-like_N"/>
</dbReference>
<dbReference type="InterPro" id="IPR036849">
    <property type="entry name" value="Enolase-like_C_sf"/>
</dbReference>
<accession>A0A7D5TN23</accession>
<dbReference type="PROSITE" id="PS00909">
    <property type="entry name" value="MR_MLE_2"/>
    <property type="match status" value="1"/>
</dbReference>
<dbReference type="PANTHER" id="PTHR48073:SF2">
    <property type="entry name" value="O-SUCCINYLBENZOATE SYNTHASE"/>
    <property type="match status" value="1"/>
</dbReference>
<comment type="catalytic activity">
    <reaction evidence="4">
        <text>(1R,6R)-6-hydroxy-2-succinyl-cyclohexa-2,4-diene-1-carboxylate = 2-succinylbenzoate + H2O</text>
        <dbReference type="Rhea" id="RHEA:10196"/>
        <dbReference type="ChEBI" id="CHEBI:15377"/>
        <dbReference type="ChEBI" id="CHEBI:18325"/>
        <dbReference type="ChEBI" id="CHEBI:58689"/>
        <dbReference type="EC" id="4.2.1.113"/>
    </reaction>
</comment>
<dbReference type="GO" id="GO:0009234">
    <property type="term" value="P:menaquinone biosynthetic process"/>
    <property type="evidence" value="ECO:0007669"/>
    <property type="project" value="UniProtKB-UniRule"/>
</dbReference>
<keyword evidence="1 4" id="KW-0479">Metal-binding</keyword>
<dbReference type="Pfam" id="PF13378">
    <property type="entry name" value="MR_MLE_C"/>
    <property type="match status" value="1"/>
</dbReference>
<name>A0A7D5TN23_9EURY</name>
<dbReference type="Gene3D" id="3.30.390.10">
    <property type="entry name" value="Enolase-like, N-terminal domain"/>
    <property type="match status" value="1"/>
</dbReference>
<comment type="similarity">
    <text evidence="4">Belongs to the mandelate racemase/muconate lactonizing enzyme family. MenC type 1 subfamily.</text>
</comment>
<evidence type="ECO:0000256" key="2">
    <source>
        <dbReference type="ARBA" id="ARBA00022842"/>
    </source>
</evidence>
<keyword evidence="8" id="KW-1185">Reference proteome</keyword>
<feature type="binding site" evidence="4">
    <location>
        <position position="188"/>
    </location>
    <ligand>
        <name>Mg(2+)</name>
        <dbReference type="ChEBI" id="CHEBI:18420"/>
    </ligand>
</feature>
<dbReference type="KEGG" id="hrr:HZS55_16070"/>
<dbReference type="HAMAP" id="MF_00470">
    <property type="entry name" value="MenC_1"/>
    <property type="match status" value="1"/>
</dbReference>
<dbReference type="AlphaFoldDB" id="A0A7D5TN23"/>
<evidence type="ECO:0000256" key="5">
    <source>
        <dbReference type="SAM" id="MobiDB-lite"/>
    </source>
</evidence>
<dbReference type="CDD" id="cd03320">
    <property type="entry name" value="OSBS"/>
    <property type="match status" value="1"/>
</dbReference>
<dbReference type="GeneID" id="56079411"/>
<dbReference type="InterPro" id="IPR018110">
    <property type="entry name" value="Mandel_Rmase/mucon_lact_enz_CS"/>
</dbReference>
<comment type="pathway">
    <text evidence="4">Quinol/quinone metabolism; menaquinone biosynthesis.</text>
</comment>
<feature type="binding site" evidence="4">
    <location>
        <position position="238"/>
    </location>
    <ligand>
        <name>Mg(2+)</name>
        <dbReference type="ChEBI" id="CHEBI:18420"/>
    </ligand>
</feature>
<dbReference type="SFLD" id="SFLDG00180">
    <property type="entry name" value="muconate_cycloisomerase"/>
    <property type="match status" value="1"/>
</dbReference>
<sequence length="354" mass="36535">MTGDPSTCDDVDPFSLPLESPLSTAAGDISERSGFVVRYDHRGETGVGEATPLPGWTESLDACERGLGRALEAGADGAHTAGLLELDAGEVPAARHGFATALLDADARADGLALYRWFDDSRTVESVPVNATVGDADRETTVERAEAAVDSGFDCLKLKVGARPVEKDVERVRGVRRAVGDGVTIRLDANGAWSRAEAAGAIERLASLDVAYVEQPLPAEDLVALADLRGNGVDIAVDEGLVEHSMAEVFDADAADVVILKPMVLGGPGNAQTLALRARDRGIEPVVTTTVDAVVARTAAVHVAAAIPDVAPCGLATADLLADDLADDPAPVSDGRIAVPQGPGVGVDSDEVRP</sequence>
<dbReference type="SUPFAM" id="SSF54826">
    <property type="entry name" value="Enolase N-terminal domain-like"/>
    <property type="match status" value="1"/>
</dbReference>
<dbReference type="UniPathway" id="UPA01057">
    <property type="reaction ID" value="UER00165"/>
</dbReference>
<dbReference type="GO" id="GO:0009063">
    <property type="term" value="P:amino acid catabolic process"/>
    <property type="evidence" value="ECO:0007669"/>
    <property type="project" value="InterPro"/>
</dbReference>
<dbReference type="Gene3D" id="3.20.20.120">
    <property type="entry name" value="Enolase-like C-terminal domain"/>
    <property type="match status" value="1"/>
</dbReference>
<dbReference type="SFLD" id="SFLDS00001">
    <property type="entry name" value="Enolase"/>
    <property type="match status" value="1"/>
</dbReference>
<dbReference type="InterPro" id="IPR029065">
    <property type="entry name" value="Enolase_C-like"/>
</dbReference>
<feature type="domain" description="Mandelate racemase/muconate lactonizing enzyme C-terminal" evidence="6">
    <location>
        <begin position="138"/>
        <end position="235"/>
    </location>
</feature>
<keyword evidence="4" id="KW-0474">Menaquinone biosynthesis</keyword>
<dbReference type="InterPro" id="IPR013342">
    <property type="entry name" value="Mandelate_racemase_C"/>
</dbReference>
<dbReference type="SFLD" id="SFLDF00009">
    <property type="entry name" value="o-succinylbenzoate_synthase"/>
    <property type="match status" value="1"/>
</dbReference>
<evidence type="ECO:0000313" key="7">
    <source>
        <dbReference type="EMBL" id="QLH78712.1"/>
    </source>
</evidence>
<dbReference type="UniPathway" id="UPA00079"/>
<feature type="active site" description="Proton acceptor" evidence="4">
    <location>
        <position position="261"/>
    </location>
</feature>
<dbReference type="InterPro" id="IPR010196">
    <property type="entry name" value="OSB_synthase_MenC1"/>
</dbReference>
<dbReference type="RefSeq" id="WP_179908590.1">
    <property type="nucleotide sequence ID" value="NZ_CP058910.1"/>
</dbReference>
<comment type="function">
    <text evidence="4">Converts 2-succinyl-6-hydroxy-2,4-cyclohexadiene-1-carboxylate (SHCHC) to 2-succinylbenzoate (OSB).</text>
</comment>
<evidence type="ECO:0000313" key="8">
    <source>
        <dbReference type="Proteomes" id="UP000509667"/>
    </source>
</evidence>
<dbReference type="SUPFAM" id="SSF51604">
    <property type="entry name" value="Enolase C-terminal domain-like"/>
    <property type="match status" value="1"/>
</dbReference>
<protein>
    <recommendedName>
        <fullName evidence="4">o-succinylbenzoate synthase</fullName>
        <shortName evidence="4">OSB synthase</shortName>
        <shortName evidence="4">OSBS</shortName>
        <ecNumber evidence="4">4.2.1.113</ecNumber>
    </recommendedName>
    <alternativeName>
        <fullName evidence="4">4-(2'-carboxyphenyl)-4-oxybutyric acid synthase</fullName>
    </alternativeName>
    <alternativeName>
        <fullName evidence="4">o-succinylbenzoic acid synthase</fullName>
    </alternativeName>
</protein>
<organism evidence="7 8">
    <name type="scientific">Halosimplex rubrum</name>
    <dbReference type="NCBI Taxonomy" id="869889"/>
    <lineage>
        <taxon>Archaea</taxon>
        <taxon>Methanobacteriati</taxon>
        <taxon>Methanobacteriota</taxon>
        <taxon>Stenosarchaea group</taxon>
        <taxon>Halobacteria</taxon>
        <taxon>Halobacteriales</taxon>
        <taxon>Haloarculaceae</taxon>
        <taxon>Halosimplex</taxon>
    </lineage>
</organism>
<feature type="binding site" evidence="4">
    <location>
        <position position="214"/>
    </location>
    <ligand>
        <name>Mg(2+)</name>
        <dbReference type="ChEBI" id="CHEBI:18420"/>
    </ligand>
</feature>
<dbReference type="Proteomes" id="UP000509667">
    <property type="component" value="Chromosome"/>
</dbReference>
<evidence type="ECO:0000256" key="1">
    <source>
        <dbReference type="ARBA" id="ARBA00022723"/>
    </source>
</evidence>
<dbReference type="EC" id="4.2.1.113" evidence="4"/>
<proteinExistence type="inferred from homology"/>
<keyword evidence="2 4" id="KW-0460">Magnesium</keyword>
<keyword evidence="3 4" id="KW-0456">Lyase</keyword>
<dbReference type="EMBL" id="CP058910">
    <property type="protein sequence ID" value="QLH78712.1"/>
    <property type="molecule type" value="Genomic_DNA"/>
</dbReference>
<evidence type="ECO:0000259" key="6">
    <source>
        <dbReference type="SMART" id="SM00922"/>
    </source>
</evidence>
<dbReference type="GO" id="GO:0043748">
    <property type="term" value="F:O-succinylbenzoate synthase activity"/>
    <property type="evidence" value="ECO:0007669"/>
    <property type="project" value="UniProtKB-EC"/>
</dbReference>
<comment type="pathway">
    <text evidence="4">Quinol/quinone metabolism; 1,4-dihydroxy-2-naphthoate biosynthesis; 1,4-dihydroxy-2-naphthoate from chorismate: step 4/7.</text>
</comment>
<feature type="active site" description="Proton donor" evidence="4">
    <location>
        <position position="159"/>
    </location>
</feature>